<dbReference type="eggNOG" id="COG3381">
    <property type="taxonomic scope" value="Bacteria"/>
</dbReference>
<dbReference type="InterPro" id="IPR036411">
    <property type="entry name" value="TorD-like_sf"/>
</dbReference>
<gene>
    <name evidence="1" type="primary">torD_2</name>
    <name evidence="1" type="ORF">N508_000139</name>
</gene>
<organism evidence="1 2">
    <name type="scientific">Mucispirillum schaedleri ASF457</name>
    <dbReference type="NCBI Taxonomy" id="1379858"/>
    <lineage>
        <taxon>Bacteria</taxon>
        <taxon>Pseudomonadati</taxon>
        <taxon>Deferribacterota</taxon>
        <taxon>Deferribacteres</taxon>
        <taxon>Deferribacterales</taxon>
        <taxon>Mucispirillaceae</taxon>
        <taxon>Mucispirillum</taxon>
    </lineage>
</organism>
<dbReference type="KEGG" id="msch:N508_000139"/>
<dbReference type="PANTHER" id="PTHR34227">
    <property type="entry name" value="CHAPERONE PROTEIN YCDY"/>
    <property type="match status" value="1"/>
</dbReference>
<reference evidence="1" key="1">
    <citation type="journal article" date="2014" name="Genome Announc.">
        <title>Draft genome sequences of the altered schaedler flora, a defined bacterial community from gnotobiotic mice.</title>
        <authorList>
            <person name="Wannemuehler M.J."/>
            <person name="Overstreet A.M."/>
            <person name="Ward D.V."/>
            <person name="Phillips G.J."/>
        </authorList>
    </citation>
    <scope>NUCLEOTIDE SEQUENCE</scope>
    <source>
        <strain evidence="1">ASF457</strain>
    </source>
</reference>
<evidence type="ECO:0000313" key="2">
    <source>
        <dbReference type="Proteomes" id="UP000017429"/>
    </source>
</evidence>
<protein>
    <submittedName>
        <fullName evidence="1">Chaperone protein TorD</fullName>
    </submittedName>
</protein>
<reference evidence="1" key="3">
    <citation type="submission" date="2022-06" db="EMBL/GenBank/DDBJ databases">
        <title>Resources to Facilitate Use of the Altered Schaedler Flora (ASF) Mouse Model to Study Microbiome Function.</title>
        <authorList>
            <person name="Proctor A."/>
            <person name="Parvinroo S."/>
            <person name="Richie T."/>
            <person name="Jia X."/>
            <person name="Lee S.T.M."/>
            <person name="Karp P.D."/>
            <person name="Paley S."/>
            <person name="Kostic A.D."/>
            <person name="Pierre J.F."/>
            <person name="Wannemuehler M.J."/>
            <person name="Phillips G.J."/>
        </authorList>
    </citation>
    <scope>NUCLEOTIDE SEQUENCE</scope>
    <source>
        <strain evidence="1">ASF457</strain>
    </source>
</reference>
<name>V2PXR3_9BACT</name>
<dbReference type="Proteomes" id="UP000017429">
    <property type="component" value="Chromosome"/>
</dbReference>
<sequence>MEKELYIRRHRDYAVFSKIFAGPVDSDTKQVIINLFNNLIIFARHMQDESLKNSLEFVIDFLQKNNEEELNRIYTSLFVSGGYGKILCPVESFYLDNTGQIMGEKRDAVFEIYVKNKLSLVKTFKEQEDHIAAELSYISIKNKEILEDNYIQQLLDNNINEQYIFIKNHLLPLIHYFILDLKKYDKSMLYFETACIIKKYLEYDFIKSYG</sequence>
<dbReference type="Pfam" id="PF02613">
    <property type="entry name" value="Nitrate_red_del"/>
    <property type="match status" value="1"/>
</dbReference>
<evidence type="ECO:0000313" key="1">
    <source>
        <dbReference type="EMBL" id="USF23084.1"/>
    </source>
</evidence>
<dbReference type="InterPro" id="IPR050289">
    <property type="entry name" value="TorD/DmsD_chaperones"/>
</dbReference>
<dbReference type="Gene3D" id="1.10.3480.10">
    <property type="entry name" value="TorD-like"/>
    <property type="match status" value="1"/>
</dbReference>
<dbReference type="EMBL" id="CP097562">
    <property type="protein sequence ID" value="USF23084.1"/>
    <property type="molecule type" value="Genomic_DNA"/>
</dbReference>
<proteinExistence type="predicted"/>
<reference evidence="1" key="2">
    <citation type="submission" date="2022-05" db="EMBL/GenBank/DDBJ databases">
        <authorList>
            <person name="Proctor A.L."/>
            <person name="Phillips G.J."/>
            <person name="Wannemuehler M.J."/>
        </authorList>
    </citation>
    <scope>NUCLEOTIDE SEQUENCE</scope>
    <source>
        <strain evidence="1">ASF457</strain>
    </source>
</reference>
<dbReference type="InterPro" id="IPR020945">
    <property type="entry name" value="DMSO/NO3_reduct_chaperone"/>
</dbReference>
<keyword evidence="2" id="KW-1185">Reference proteome</keyword>
<dbReference type="PANTHER" id="PTHR34227:SF1">
    <property type="entry name" value="DIMETHYL SULFOXIDE REDUCTASE CHAPERONE-RELATED"/>
    <property type="match status" value="1"/>
</dbReference>
<dbReference type="SUPFAM" id="SSF89155">
    <property type="entry name" value="TorD-like"/>
    <property type="match status" value="1"/>
</dbReference>
<dbReference type="AlphaFoldDB" id="V2PXR3"/>
<dbReference type="RefSeq" id="WP_023276154.1">
    <property type="nucleotide sequence ID" value="NZ_CP097562.1"/>
</dbReference>
<accession>V2PXR3</accession>